<protein>
    <recommendedName>
        <fullName evidence="1">Farnesoic acid O-methyl transferase domain-containing protein</fullName>
    </recommendedName>
</protein>
<organism evidence="2 3">
    <name type="scientific">Rhizobium oryzicola</name>
    <dbReference type="NCBI Taxonomy" id="1232668"/>
    <lineage>
        <taxon>Bacteria</taxon>
        <taxon>Pseudomonadati</taxon>
        <taxon>Pseudomonadota</taxon>
        <taxon>Alphaproteobacteria</taxon>
        <taxon>Hyphomicrobiales</taxon>
        <taxon>Rhizobiaceae</taxon>
        <taxon>Rhizobium/Agrobacterium group</taxon>
        <taxon>Rhizobium</taxon>
    </lineage>
</organism>
<dbReference type="Proteomes" id="UP001169006">
    <property type="component" value="Unassembled WGS sequence"/>
</dbReference>
<proteinExistence type="predicted"/>
<dbReference type="InterPro" id="IPR022041">
    <property type="entry name" value="Methyltransf_FA"/>
</dbReference>
<sequence length="416" mass="46619">MSILNQYVRRALEIGLIDEWHIWDLTRTASDHEWLNREFGPVRFMKSAAAYQRHGKLDAISPFRARISITNDLHLAVLPKNDPDHFYEIVVGGWSNAASALRRLPRERLKNLDRDDVQQLWMSQTPSVLSPGKPNEVVLSIESDGTLAVFVNGATVGAWTGLALDDGAEIMLRGGWGGDLELPDVKAPIRRYIGDTSARLPYWHAYAYYAKHITAFEDSLFLKCDDDIVYMDLEKLAGFIEFRRRNPNYFVVSANVVNNGVCAYLQQLAGSLPTSVGEFENPPGGHEGTLWGSAAKATALHDYVLQQSMPNLPLPSPVIEWDQRQSINFIAWMGRDIQHLALGPCDDEHAVTVSLPRFLNRKTAIYSDFTVSHLSFGPQESGLNVDDLTARYHALMERQLGSQKATEMPELARQAS</sequence>
<dbReference type="Pfam" id="PF12248">
    <property type="entry name" value="Methyltransf_FA"/>
    <property type="match status" value="1"/>
</dbReference>
<dbReference type="EMBL" id="JAUKWQ010000008">
    <property type="protein sequence ID" value="MDO1584447.1"/>
    <property type="molecule type" value="Genomic_DNA"/>
</dbReference>
<gene>
    <name evidence="2" type="ORF">Q2T52_20360</name>
</gene>
<reference evidence="2" key="2">
    <citation type="submission" date="2023-07" db="EMBL/GenBank/DDBJ databases">
        <authorList>
            <person name="Sun H."/>
        </authorList>
    </citation>
    <scope>NUCLEOTIDE SEQUENCE</scope>
    <source>
        <strain evidence="2">05753</strain>
    </source>
</reference>
<evidence type="ECO:0000313" key="3">
    <source>
        <dbReference type="Proteomes" id="UP001169006"/>
    </source>
</evidence>
<dbReference type="RefSeq" id="WP_302078684.1">
    <property type="nucleotide sequence ID" value="NZ_JAUKWQ010000008.1"/>
</dbReference>
<comment type="caution">
    <text evidence="2">The sequence shown here is derived from an EMBL/GenBank/DDBJ whole genome shotgun (WGS) entry which is preliminary data.</text>
</comment>
<name>A0ABT8T150_9HYPH</name>
<accession>A0ABT8T150</accession>
<feature type="domain" description="Farnesoic acid O-methyl transferase" evidence="1">
    <location>
        <begin position="62"/>
        <end position="153"/>
    </location>
</feature>
<keyword evidence="3" id="KW-1185">Reference proteome</keyword>
<evidence type="ECO:0000313" key="2">
    <source>
        <dbReference type="EMBL" id="MDO1584447.1"/>
    </source>
</evidence>
<evidence type="ECO:0000259" key="1">
    <source>
        <dbReference type="Pfam" id="PF12248"/>
    </source>
</evidence>
<reference evidence="2" key="1">
    <citation type="journal article" date="2015" name="Int. J. Syst. Evol. Microbiol.">
        <title>Rhizobium oryzicola sp. nov., potential plant-growth-promoting endophytic bacteria isolated from rice roots.</title>
        <authorList>
            <person name="Zhang X.X."/>
            <person name="Gao J.S."/>
            <person name="Cao Y.H."/>
            <person name="Sheirdil R.A."/>
            <person name="Wang X.C."/>
            <person name="Zhang L."/>
        </authorList>
    </citation>
    <scope>NUCLEOTIDE SEQUENCE</scope>
    <source>
        <strain evidence="2">05753</strain>
    </source>
</reference>